<organism evidence="1 2">
    <name type="scientific">Pristionchus entomophagus</name>
    <dbReference type="NCBI Taxonomy" id="358040"/>
    <lineage>
        <taxon>Eukaryota</taxon>
        <taxon>Metazoa</taxon>
        <taxon>Ecdysozoa</taxon>
        <taxon>Nematoda</taxon>
        <taxon>Chromadorea</taxon>
        <taxon>Rhabditida</taxon>
        <taxon>Rhabditina</taxon>
        <taxon>Diplogasteromorpha</taxon>
        <taxon>Diplogasteroidea</taxon>
        <taxon>Neodiplogasteridae</taxon>
        <taxon>Pristionchus</taxon>
    </lineage>
</organism>
<feature type="non-terminal residue" evidence="1">
    <location>
        <position position="103"/>
    </location>
</feature>
<dbReference type="InterPro" id="IPR045860">
    <property type="entry name" value="Snake_toxin-like_sf"/>
</dbReference>
<accession>A0AAV5UKY8</accession>
<protein>
    <submittedName>
        <fullName evidence="1">Uncharacterized protein</fullName>
    </submittedName>
</protein>
<dbReference type="SUPFAM" id="SSF57302">
    <property type="entry name" value="Snake toxin-like"/>
    <property type="match status" value="1"/>
</dbReference>
<dbReference type="EMBL" id="BTSX01000006">
    <property type="protein sequence ID" value="GMT06594.1"/>
    <property type="molecule type" value="Genomic_DNA"/>
</dbReference>
<reference evidence="1" key="1">
    <citation type="submission" date="2023-10" db="EMBL/GenBank/DDBJ databases">
        <title>Genome assembly of Pristionchus species.</title>
        <authorList>
            <person name="Yoshida K."/>
            <person name="Sommer R.J."/>
        </authorList>
    </citation>
    <scope>NUCLEOTIDE SEQUENCE</scope>
    <source>
        <strain evidence="1">RS0144</strain>
    </source>
</reference>
<gene>
    <name evidence="1" type="ORF">PENTCL1PPCAC_28768</name>
</gene>
<feature type="non-terminal residue" evidence="1">
    <location>
        <position position="1"/>
    </location>
</feature>
<dbReference type="AlphaFoldDB" id="A0AAV5UKY8"/>
<proteinExistence type="predicted"/>
<dbReference type="Proteomes" id="UP001432027">
    <property type="component" value="Unassembled WGS sequence"/>
</dbReference>
<sequence length="103" mass="10981">FVVLITVPLSMPINCWIGGGFGEPPGVFSPLPCANDDSFYCYTRYTNTMGGQIVEKGCGREFCWQNGCDSSGLCCCIGDYCNAGGGSFVVIVNAARQPMSIML</sequence>
<keyword evidence="2" id="KW-1185">Reference proteome</keyword>
<evidence type="ECO:0000313" key="2">
    <source>
        <dbReference type="Proteomes" id="UP001432027"/>
    </source>
</evidence>
<name>A0AAV5UKY8_9BILA</name>
<evidence type="ECO:0000313" key="1">
    <source>
        <dbReference type="EMBL" id="GMT06594.1"/>
    </source>
</evidence>
<comment type="caution">
    <text evidence="1">The sequence shown here is derived from an EMBL/GenBank/DDBJ whole genome shotgun (WGS) entry which is preliminary data.</text>
</comment>